<dbReference type="InterPro" id="IPR025145">
    <property type="entry name" value="DUF4087"/>
</dbReference>
<dbReference type="Proteomes" id="UP000239772">
    <property type="component" value="Unassembled WGS sequence"/>
</dbReference>
<dbReference type="RefSeq" id="WP_106339416.1">
    <property type="nucleotide sequence ID" value="NZ_PVZS01000030.1"/>
</dbReference>
<sequence>MRLWGLVAVGLIVGAGLAHAEERRCGWLQNPTPGNWYLDDASGSWTLATQGGSEAEGMDMIPDISERDYVRTNGAYGYACACVTADVDRETKTVLRISGFTQLKLAQCRKDRSLPKPD</sequence>
<proteinExistence type="predicted"/>
<evidence type="ECO:0000313" key="1">
    <source>
        <dbReference type="EMBL" id="PSC03199.1"/>
    </source>
</evidence>
<dbReference type="AlphaFoldDB" id="A0A2T1HNT6"/>
<accession>A0A2T1HNT6</accession>
<protein>
    <submittedName>
        <fullName evidence="1">DUF4087 domain-containing protein</fullName>
    </submittedName>
</protein>
<dbReference type="OrthoDB" id="339834at2"/>
<organism evidence="1 2">
    <name type="scientific">Alsobacter soli</name>
    <dbReference type="NCBI Taxonomy" id="2109933"/>
    <lineage>
        <taxon>Bacteria</taxon>
        <taxon>Pseudomonadati</taxon>
        <taxon>Pseudomonadota</taxon>
        <taxon>Alphaproteobacteria</taxon>
        <taxon>Hyphomicrobiales</taxon>
        <taxon>Alsobacteraceae</taxon>
        <taxon>Alsobacter</taxon>
    </lineage>
</organism>
<dbReference type="Pfam" id="PF13316">
    <property type="entry name" value="DUF4087"/>
    <property type="match status" value="1"/>
</dbReference>
<comment type="caution">
    <text evidence="1">The sequence shown here is derived from an EMBL/GenBank/DDBJ whole genome shotgun (WGS) entry which is preliminary data.</text>
</comment>
<gene>
    <name evidence="1" type="ORF">SLNSH_20400</name>
</gene>
<name>A0A2T1HNT6_9HYPH</name>
<reference evidence="2" key="1">
    <citation type="submission" date="2018-03" db="EMBL/GenBank/DDBJ databases">
        <authorList>
            <person name="Sun L."/>
            <person name="Liu H."/>
            <person name="Chen W."/>
            <person name="Huang K."/>
            <person name="Liu W."/>
            <person name="Gao X."/>
        </authorList>
    </citation>
    <scope>NUCLEOTIDE SEQUENCE [LARGE SCALE GENOMIC DNA]</scope>
    <source>
        <strain evidence="2">SH9</strain>
    </source>
</reference>
<keyword evidence="2" id="KW-1185">Reference proteome</keyword>
<evidence type="ECO:0000313" key="2">
    <source>
        <dbReference type="Proteomes" id="UP000239772"/>
    </source>
</evidence>
<dbReference type="EMBL" id="PVZS01000030">
    <property type="protein sequence ID" value="PSC03199.1"/>
    <property type="molecule type" value="Genomic_DNA"/>
</dbReference>